<feature type="domain" description="Glycosyl-hydrolase family 116 catalytic region" evidence="2">
    <location>
        <begin position="472"/>
        <end position="768"/>
    </location>
</feature>
<protein>
    <submittedName>
        <fullName evidence="4">Uncharacterized protein, contains GBA2_N and DUF608 domains</fullName>
    </submittedName>
</protein>
<dbReference type="Gene3D" id="2.70.98.40">
    <property type="entry name" value="Glycoside hydrolase, family 65, N-terminal domain"/>
    <property type="match status" value="1"/>
</dbReference>
<feature type="region of interest" description="Disordered" evidence="1">
    <location>
        <begin position="1"/>
        <end position="28"/>
    </location>
</feature>
<evidence type="ECO:0000256" key="1">
    <source>
        <dbReference type="SAM" id="MobiDB-lite"/>
    </source>
</evidence>
<dbReference type="RefSeq" id="WP_091520788.1">
    <property type="nucleotide sequence ID" value="NZ_LT629772.1"/>
</dbReference>
<dbReference type="GO" id="GO:0004553">
    <property type="term" value="F:hydrolase activity, hydrolyzing O-glycosyl compounds"/>
    <property type="evidence" value="ECO:0007669"/>
    <property type="project" value="InterPro"/>
</dbReference>
<reference evidence="4 5" key="1">
    <citation type="submission" date="2016-10" db="EMBL/GenBank/DDBJ databases">
        <authorList>
            <person name="de Groot N.N."/>
        </authorList>
    </citation>
    <scope>NUCLEOTIDE SEQUENCE [LARGE SCALE GENOMIC DNA]</scope>
    <source>
        <strain evidence="4 5">DSM 21800</strain>
    </source>
</reference>
<gene>
    <name evidence="4" type="ORF">SAMN04489812_0996</name>
</gene>
<feature type="domain" description="Glycosyl-hydrolase family 116 N-terminal" evidence="3">
    <location>
        <begin position="43"/>
        <end position="341"/>
    </location>
</feature>
<dbReference type="Pfam" id="PF04685">
    <property type="entry name" value="DUF608"/>
    <property type="match status" value="1"/>
</dbReference>
<dbReference type="InterPro" id="IPR024462">
    <property type="entry name" value="GH116_N"/>
</dbReference>
<dbReference type="EMBL" id="LT629772">
    <property type="protein sequence ID" value="SDS13736.1"/>
    <property type="molecule type" value="Genomic_DNA"/>
</dbReference>
<organism evidence="4 5">
    <name type="scientific">Microlunatus soli</name>
    <dbReference type="NCBI Taxonomy" id="630515"/>
    <lineage>
        <taxon>Bacteria</taxon>
        <taxon>Bacillati</taxon>
        <taxon>Actinomycetota</taxon>
        <taxon>Actinomycetes</taxon>
        <taxon>Propionibacteriales</taxon>
        <taxon>Propionibacteriaceae</taxon>
        <taxon>Microlunatus</taxon>
    </lineage>
</organism>
<dbReference type="SUPFAM" id="SSF48208">
    <property type="entry name" value="Six-hairpin glycosidases"/>
    <property type="match status" value="1"/>
</dbReference>
<accession>A0A1H1PRK8</accession>
<dbReference type="OrthoDB" id="9807660at2"/>
<dbReference type="Gene3D" id="1.50.10.10">
    <property type="match status" value="1"/>
</dbReference>
<proteinExistence type="predicted"/>
<feature type="compositionally biased region" description="Basic and acidic residues" evidence="1">
    <location>
        <begin position="8"/>
        <end position="23"/>
    </location>
</feature>
<sequence>MPAATAADRPRSHQPETAHRPDSGDWPILTHYTGADRQRIRLPLGGLGTGCISIDGRGRLVDVEVANNPAKGLTPRRMFFTLRCAGADGHVDTRVLEGDLFDHEYEGAEGSTSPQHGFPRFRDCTFGAAYPFATVDLADPAVPLQVRLEAVNPLVPGDLEASGHPALLYRVRVRNTSAVGQQVSIAASLPSVIGATASEPAWRGARFTAVDGPDGTVITGRHPNRDGSVADGTIALHSPGRTADSVRTSWIDRPWGDALSEFWADFSDDGRLGDHPAHDNDATCSLVLADELPSGAEATFDFVIGWHFPYRLAWNHWPGSYRPSRHVVGNHYTTLTADAGEAAVAFGRTLDRTVAASAAFVRSIIDSDLPTVLADAALSNLAILKSPTVFRTADGRFYGWEGCMDDHGSCHGSCTHVWNYEYATVSLFPELAWSMRETEFVDSMCDDRGMLGFRTGLPRDPEGPAWDFAAADGQMGSVIRFYRTWRRTGDEDRMRSLWPYVRKAVEFAWIPGGWDADRDGVMEGCQHNTTDVEYYGPSMEVQSWYLGALAAAAEIAEHVGESDFAADCRRILRQGCDWCDEHLFNGDYYAQQIRPPGSADQIAHGLRLENIGEGGSRDLTDPDYQIGSGCTSDQLAGVSLAQISGLQIPLDPDHVRTALLSIAEHNHIEDFAFHVNPRRSYALGREHGLLNASYPRGQELAYPFPYAAEVWPGFEYSAAVGLLLIGEDELAVRTVTDVRDRHSGRRRNPFDEAECGYHYVRSMASWGLVDAWRLRTGD</sequence>
<dbReference type="STRING" id="630515.SAMN04489812_0996"/>
<dbReference type="GO" id="GO:0005975">
    <property type="term" value="P:carbohydrate metabolic process"/>
    <property type="evidence" value="ECO:0007669"/>
    <property type="project" value="InterPro"/>
</dbReference>
<dbReference type="InterPro" id="IPR006775">
    <property type="entry name" value="GH116_catalytic"/>
</dbReference>
<keyword evidence="5" id="KW-1185">Reference proteome</keyword>
<name>A0A1H1PRK8_9ACTN</name>
<dbReference type="PANTHER" id="PTHR12654">
    <property type="entry name" value="BILE ACID BETA-GLUCOSIDASE-RELATED"/>
    <property type="match status" value="1"/>
</dbReference>
<dbReference type="InterPro" id="IPR052566">
    <property type="entry name" value="Non-lysos_glucosylceramidase"/>
</dbReference>
<dbReference type="AlphaFoldDB" id="A0A1H1PRK8"/>
<dbReference type="PANTHER" id="PTHR12654:SF0">
    <property type="entry name" value="NON-LYSOSOMAL GLUCOSYLCERAMIDASE"/>
    <property type="match status" value="1"/>
</dbReference>
<evidence type="ECO:0000313" key="5">
    <source>
        <dbReference type="Proteomes" id="UP000199103"/>
    </source>
</evidence>
<dbReference type="InterPro" id="IPR008928">
    <property type="entry name" value="6-hairpin_glycosidase_sf"/>
</dbReference>
<evidence type="ECO:0000313" key="4">
    <source>
        <dbReference type="EMBL" id="SDS13736.1"/>
    </source>
</evidence>
<dbReference type="InterPro" id="IPR037018">
    <property type="entry name" value="GH65_N"/>
</dbReference>
<dbReference type="Pfam" id="PF12215">
    <property type="entry name" value="Glyco_hydr_116N"/>
    <property type="match status" value="1"/>
</dbReference>
<evidence type="ECO:0000259" key="3">
    <source>
        <dbReference type="Pfam" id="PF12215"/>
    </source>
</evidence>
<evidence type="ECO:0000259" key="2">
    <source>
        <dbReference type="Pfam" id="PF04685"/>
    </source>
</evidence>
<dbReference type="Proteomes" id="UP000199103">
    <property type="component" value="Chromosome I"/>
</dbReference>
<dbReference type="InterPro" id="IPR012341">
    <property type="entry name" value="6hp_glycosidase-like_sf"/>
</dbReference>